<comment type="caution">
    <text evidence="16">The sequence shown here is derived from an EMBL/GenBank/DDBJ whole genome shotgun (WGS) entry which is preliminary data.</text>
</comment>
<comment type="function">
    <text evidence="2">Acts on leucine, isoleucine and valine.</text>
</comment>
<dbReference type="InterPro" id="IPR001544">
    <property type="entry name" value="Aminotrans_IV"/>
</dbReference>
<dbReference type="CDD" id="cd01558">
    <property type="entry name" value="D-AAT_like"/>
    <property type="match status" value="1"/>
</dbReference>
<evidence type="ECO:0000313" key="17">
    <source>
        <dbReference type="Proteomes" id="UP000531216"/>
    </source>
</evidence>
<reference evidence="16 17" key="1">
    <citation type="submission" date="2020-08" db="EMBL/GenBank/DDBJ databases">
        <title>Genomic Encyclopedia of Type Strains, Phase IV (KMG-IV): sequencing the most valuable type-strain genomes for metagenomic binning, comparative biology and taxonomic classification.</title>
        <authorList>
            <person name="Goeker M."/>
        </authorList>
    </citation>
    <scope>NUCLEOTIDE SEQUENCE [LARGE SCALE GENOMIC DNA]</scope>
    <source>
        <strain evidence="16 17">DSM 25024</strain>
    </source>
</reference>
<dbReference type="AlphaFoldDB" id="A0A7W6BXJ7"/>
<evidence type="ECO:0000256" key="12">
    <source>
        <dbReference type="ARBA" id="ARBA00048798"/>
    </source>
</evidence>
<dbReference type="GO" id="GO:0005829">
    <property type="term" value="C:cytosol"/>
    <property type="evidence" value="ECO:0007669"/>
    <property type="project" value="TreeGrafter"/>
</dbReference>
<organism evidence="16 17">
    <name type="scientific">Aureimonas phyllosphaerae</name>
    <dbReference type="NCBI Taxonomy" id="1166078"/>
    <lineage>
        <taxon>Bacteria</taxon>
        <taxon>Pseudomonadati</taxon>
        <taxon>Pseudomonadota</taxon>
        <taxon>Alphaproteobacteria</taxon>
        <taxon>Hyphomicrobiales</taxon>
        <taxon>Aurantimonadaceae</taxon>
        <taxon>Aureimonas</taxon>
    </lineage>
</organism>
<evidence type="ECO:0000256" key="15">
    <source>
        <dbReference type="RuleBase" id="RU004516"/>
    </source>
</evidence>
<evidence type="ECO:0000256" key="10">
    <source>
        <dbReference type="ARBA" id="ARBA00023304"/>
    </source>
</evidence>
<evidence type="ECO:0000256" key="2">
    <source>
        <dbReference type="ARBA" id="ARBA00003109"/>
    </source>
</evidence>
<comment type="catalytic activity">
    <reaction evidence="12">
        <text>L-isoleucine + 2-oxoglutarate = (S)-3-methyl-2-oxopentanoate + L-glutamate</text>
        <dbReference type="Rhea" id="RHEA:24801"/>
        <dbReference type="ChEBI" id="CHEBI:16810"/>
        <dbReference type="ChEBI" id="CHEBI:29985"/>
        <dbReference type="ChEBI" id="CHEBI:35146"/>
        <dbReference type="ChEBI" id="CHEBI:58045"/>
        <dbReference type="EC" id="2.6.1.42"/>
    </reaction>
</comment>
<dbReference type="InterPro" id="IPR050571">
    <property type="entry name" value="Class-IV_PLP-Dep_Aminotrnsfr"/>
</dbReference>
<evidence type="ECO:0000256" key="4">
    <source>
        <dbReference type="ARBA" id="ARBA00004931"/>
    </source>
</evidence>
<dbReference type="InterPro" id="IPR043132">
    <property type="entry name" value="BCAT-like_C"/>
</dbReference>
<keyword evidence="9 15" id="KW-0663">Pyridoxal phosphate</keyword>
<gene>
    <name evidence="16" type="ORF">GGR05_000683</name>
</gene>
<dbReference type="PANTHER" id="PTHR42743">
    <property type="entry name" value="AMINO-ACID AMINOTRANSFERASE"/>
    <property type="match status" value="1"/>
</dbReference>
<dbReference type="GO" id="GO:0004084">
    <property type="term" value="F:branched-chain-amino-acid transaminase activity"/>
    <property type="evidence" value="ECO:0007669"/>
    <property type="project" value="UniProtKB-EC"/>
</dbReference>
<keyword evidence="10" id="KW-0028">Amino-acid biosynthesis</keyword>
<evidence type="ECO:0000256" key="1">
    <source>
        <dbReference type="ARBA" id="ARBA00001933"/>
    </source>
</evidence>
<sequence length="285" mass="31280">MTRIVYVNGAYRPETEAKVSVFDRGFLFADAVYEVTAVIGGKLIDFPGHCARLRRSLAELGLPSPATDDEILAIHRELVSRNALELGHVYLMVTRGEADRDFVFPKADTPPSFVLFTQRRDAIETREAEQGLKVASVPDLRWGRRDIKTVQLLYPSMAKMEAKRKGKDDAWFVENGTVTEGTSNNAYIVTHDGAIRTRALGHDILHGITRAALLKVAGELGLHVEERPFTIEEAQGAREAFVTSAGAFVTPVVEIDDVAVGDGRPGPIARRLRAAYLDVAIAEAL</sequence>
<evidence type="ECO:0000256" key="6">
    <source>
        <dbReference type="ARBA" id="ARBA00009320"/>
    </source>
</evidence>
<dbReference type="InterPro" id="IPR043131">
    <property type="entry name" value="BCAT-like_N"/>
</dbReference>
<comment type="pathway">
    <text evidence="4">Amino-acid biosynthesis; L-valine biosynthesis; L-valine from pyruvate: step 4/4.</text>
</comment>
<keyword evidence="17" id="KW-1185">Reference proteome</keyword>
<dbReference type="FunFam" id="3.20.10.10:FF:000002">
    <property type="entry name" value="D-alanine aminotransferase"/>
    <property type="match status" value="1"/>
</dbReference>
<dbReference type="EMBL" id="JACIDO010000001">
    <property type="protein sequence ID" value="MBB3934572.1"/>
    <property type="molecule type" value="Genomic_DNA"/>
</dbReference>
<dbReference type="EC" id="2.6.1.42" evidence="7"/>
<dbReference type="Proteomes" id="UP000531216">
    <property type="component" value="Unassembled WGS sequence"/>
</dbReference>
<evidence type="ECO:0000256" key="7">
    <source>
        <dbReference type="ARBA" id="ARBA00013053"/>
    </source>
</evidence>
<protein>
    <recommendedName>
        <fullName evidence="8">Probable branched-chain-amino-acid aminotransferase</fullName>
        <ecNumber evidence="7">2.6.1.42</ecNumber>
    </recommendedName>
</protein>
<comment type="catalytic activity">
    <reaction evidence="11">
        <text>L-valine + 2-oxoglutarate = 3-methyl-2-oxobutanoate + L-glutamate</text>
        <dbReference type="Rhea" id="RHEA:24813"/>
        <dbReference type="ChEBI" id="CHEBI:11851"/>
        <dbReference type="ChEBI" id="CHEBI:16810"/>
        <dbReference type="ChEBI" id="CHEBI:29985"/>
        <dbReference type="ChEBI" id="CHEBI:57762"/>
        <dbReference type="EC" id="2.6.1.42"/>
    </reaction>
</comment>
<dbReference type="GO" id="GO:0008652">
    <property type="term" value="P:amino acid biosynthetic process"/>
    <property type="evidence" value="ECO:0007669"/>
    <property type="project" value="UniProtKB-ARBA"/>
</dbReference>
<comment type="pathway">
    <text evidence="5">Amino-acid biosynthesis; L-leucine biosynthesis; L-leucine from 3-methyl-2-oxobutanoate: step 4/4.</text>
</comment>
<keyword evidence="10" id="KW-0100">Branched-chain amino acid biosynthesis</keyword>
<dbReference type="OrthoDB" id="9805628at2"/>
<dbReference type="InterPro" id="IPR018300">
    <property type="entry name" value="Aminotrans_IV_CS"/>
</dbReference>
<dbReference type="SUPFAM" id="SSF56752">
    <property type="entry name" value="D-aminoacid aminotransferase-like PLP-dependent enzymes"/>
    <property type="match status" value="1"/>
</dbReference>
<name>A0A7W6BXJ7_9HYPH</name>
<dbReference type="InterPro" id="IPR036038">
    <property type="entry name" value="Aminotransferase-like"/>
</dbReference>
<dbReference type="Gene3D" id="3.30.470.10">
    <property type="match status" value="1"/>
</dbReference>
<keyword evidence="16" id="KW-0808">Transferase</keyword>
<evidence type="ECO:0000256" key="14">
    <source>
        <dbReference type="RuleBase" id="RU004106"/>
    </source>
</evidence>
<dbReference type="NCBIfam" id="NF005209">
    <property type="entry name" value="PRK06680.1"/>
    <property type="match status" value="1"/>
</dbReference>
<dbReference type="RefSeq" id="WP_090958100.1">
    <property type="nucleotide sequence ID" value="NZ_FOOA01000001.1"/>
</dbReference>
<evidence type="ECO:0000256" key="9">
    <source>
        <dbReference type="ARBA" id="ARBA00022898"/>
    </source>
</evidence>
<evidence type="ECO:0000256" key="3">
    <source>
        <dbReference type="ARBA" id="ARBA00004824"/>
    </source>
</evidence>
<dbReference type="PROSITE" id="PS00770">
    <property type="entry name" value="AA_TRANSFER_CLASS_4"/>
    <property type="match status" value="1"/>
</dbReference>
<evidence type="ECO:0000256" key="11">
    <source>
        <dbReference type="ARBA" id="ARBA00048212"/>
    </source>
</evidence>
<evidence type="ECO:0000313" key="16">
    <source>
        <dbReference type="EMBL" id="MBB3934572.1"/>
    </source>
</evidence>
<proteinExistence type="inferred from homology"/>
<dbReference type="Pfam" id="PF01063">
    <property type="entry name" value="Aminotran_4"/>
    <property type="match status" value="1"/>
</dbReference>
<dbReference type="PANTHER" id="PTHR42743:SF11">
    <property type="entry name" value="AMINODEOXYCHORISMATE LYASE"/>
    <property type="match status" value="1"/>
</dbReference>
<comment type="cofactor">
    <cofactor evidence="1 15">
        <name>pyridoxal 5'-phosphate</name>
        <dbReference type="ChEBI" id="CHEBI:597326"/>
    </cofactor>
</comment>
<evidence type="ECO:0000256" key="13">
    <source>
        <dbReference type="ARBA" id="ARBA00049229"/>
    </source>
</evidence>
<keyword evidence="16" id="KW-0032">Aminotransferase</keyword>
<evidence type="ECO:0000256" key="8">
    <source>
        <dbReference type="ARBA" id="ARBA00014472"/>
    </source>
</evidence>
<comment type="pathway">
    <text evidence="3">Amino-acid biosynthesis; L-isoleucine biosynthesis; L-isoleucine from 2-oxobutanoate: step 4/4.</text>
</comment>
<dbReference type="GO" id="GO:0009082">
    <property type="term" value="P:branched-chain amino acid biosynthetic process"/>
    <property type="evidence" value="ECO:0007669"/>
    <property type="project" value="UniProtKB-KW"/>
</dbReference>
<comment type="catalytic activity">
    <reaction evidence="13">
        <text>L-leucine + 2-oxoglutarate = 4-methyl-2-oxopentanoate + L-glutamate</text>
        <dbReference type="Rhea" id="RHEA:18321"/>
        <dbReference type="ChEBI" id="CHEBI:16810"/>
        <dbReference type="ChEBI" id="CHEBI:17865"/>
        <dbReference type="ChEBI" id="CHEBI:29985"/>
        <dbReference type="ChEBI" id="CHEBI:57427"/>
        <dbReference type="EC" id="2.6.1.42"/>
    </reaction>
</comment>
<comment type="similarity">
    <text evidence="6 14">Belongs to the class-IV pyridoxal-phosphate-dependent aminotransferase family.</text>
</comment>
<evidence type="ECO:0000256" key="5">
    <source>
        <dbReference type="ARBA" id="ARBA00005072"/>
    </source>
</evidence>
<accession>A0A7W6BXJ7</accession>
<dbReference type="Gene3D" id="3.20.10.10">
    <property type="entry name" value="D-amino Acid Aminotransferase, subunit A, domain 2"/>
    <property type="match status" value="1"/>
</dbReference>